<dbReference type="AlphaFoldDB" id="A0A315W2N1"/>
<proteinExistence type="predicted"/>
<dbReference type="EMBL" id="NHOQ01000541">
    <property type="protein sequence ID" value="PWA29816.1"/>
    <property type="molecule type" value="Genomic_DNA"/>
</dbReference>
<comment type="caution">
    <text evidence="1">The sequence shown here is derived from an EMBL/GenBank/DDBJ whole genome shotgun (WGS) entry which is preliminary data.</text>
</comment>
<accession>A0A315W2N1</accession>
<reference evidence="1 2" key="1">
    <citation type="journal article" date="2018" name="G3 (Bethesda)">
        <title>A High-Quality Reference Genome for the Invasive Mosquitofish Gambusia affinis Using a Chicago Library.</title>
        <authorList>
            <person name="Hoffberg S.L."/>
            <person name="Troendle N.J."/>
            <person name="Glenn T.C."/>
            <person name="Mahmud O."/>
            <person name="Louha S."/>
            <person name="Chalopin D."/>
            <person name="Bennetzen J.L."/>
            <person name="Mauricio R."/>
        </authorList>
    </citation>
    <scope>NUCLEOTIDE SEQUENCE [LARGE SCALE GENOMIC DNA]</scope>
    <source>
        <strain evidence="1">NE01/NJP1002.9</strain>
        <tissue evidence="1">Muscle</tissue>
    </source>
</reference>
<protein>
    <submittedName>
        <fullName evidence="1">Uncharacterized protein</fullName>
    </submittedName>
</protein>
<organism evidence="1 2">
    <name type="scientific">Gambusia affinis</name>
    <name type="common">Western mosquitofish</name>
    <name type="synonym">Heterandria affinis</name>
    <dbReference type="NCBI Taxonomy" id="33528"/>
    <lineage>
        <taxon>Eukaryota</taxon>
        <taxon>Metazoa</taxon>
        <taxon>Chordata</taxon>
        <taxon>Craniata</taxon>
        <taxon>Vertebrata</taxon>
        <taxon>Euteleostomi</taxon>
        <taxon>Actinopterygii</taxon>
        <taxon>Neopterygii</taxon>
        <taxon>Teleostei</taxon>
        <taxon>Neoteleostei</taxon>
        <taxon>Acanthomorphata</taxon>
        <taxon>Ovalentaria</taxon>
        <taxon>Atherinomorphae</taxon>
        <taxon>Cyprinodontiformes</taxon>
        <taxon>Poeciliidae</taxon>
        <taxon>Poeciliinae</taxon>
        <taxon>Gambusia</taxon>
    </lineage>
</organism>
<evidence type="ECO:0000313" key="2">
    <source>
        <dbReference type="Proteomes" id="UP000250572"/>
    </source>
</evidence>
<gene>
    <name evidence="1" type="ORF">CCH79_00007909</name>
</gene>
<feature type="non-terminal residue" evidence="1">
    <location>
        <position position="1"/>
    </location>
</feature>
<evidence type="ECO:0000313" key="1">
    <source>
        <dbReference type="EMBL" id="PWA29816.1"/>
    </source>
</evidence>
<sequence>IMADFSLTSAVDCLAQEPRGPSSTPLVLEHRGSTRDLPQHPAASLLVPEYLDSIPHRELRVSFPPAPGRLDSSPGIIRLKELLDSCPEAPLLTHRGRFLLGLALRPALIQTCLSLVGSQQEATGCTAQEVRVDFPLRLVQDLSQRSLEVDSPRYHPGRGDHPEEVSRPRLLSLAPDPWVRTVVLLVQEAHW</sequence>
<dbReference type="Proteomes" id="UP000250572">
    <property type="component" value="Unassembled WGS sequence"/>
</dbReference>
<name>A0A315W2N1_GAMAF</name>
<keyword evidence="2" id="KW-1185">Reference proteome</keyword>